<evidence type="ECO:0000256" key="1">
    <source>
        <dbReference type="ARBA" id="ARBA00006594"/>
    </source>
</evidence>
<keyword evidence="3" id="KW-0808">Transferase</keyword>
<name>A0A6J5NGE4_9CAUD</name>
<evidence type="ECO:0000256" key="4">
    <source>
        <dbReference type="SAM" id="MobiDB-lite"/>
    </source>
</evidence>
<gene>
    <name evidence="6" type="ORF">UFOVP691_46</name>
</gene>
<dbReference type="Gene3D" id="3.40.50.150">
    <property type="entry name" value="Vaccinia Virus protein VP39"/>
    <property type="match status" value="2"/>
</dbReference>
<feature type="domain" description="DNA methylase N-4/N-6" evidence="5">
    <location>
        <begin position="21"/>
        <end position="391"/>
    </location>
</feature>
<evidence type="ECO:0000256" key="3">
    <source>
        <dbReference type="ARBA" id="ARBA00022679"/>
    </source>
</evidence>
<dbReference type="GO" id="GO:0008170">
    <property type="term" value="F:N-methyltransferase activity"/>
    <property type="evidence" value="ECO:0007669"/>
    <property type="project" value="InterPro"/>
</dbReference>
<dbReference type="GO" id="GO:0003677">
    <property type="term" value="F:DNA binding"/>
    <property type="evidence" value="ECO:0007669"/>
    <property type="project" value="InterPro"/>
</dbReference>
<dbReference type="EMBL" id="LR796663">
    <property type="protein sequence ID" value="CAB4157792.1"/>
    <property type="molecule type" value="Genomic_DNA"/>
</dbReference>
<dbReference type="InterPro" id="IPR002941">
    <property type="entry name" value="DNA_methylase_N4/N6"/>
</dbReference>
<evidence type="ECO:0000313" key="6">
    <source>
        <dbReference type="EMBL" id="CAB4157792.1"/>
    </source>
</evidence>
<evidence type="ECO:0000256" key="2">
    <source>
        <dbReference type="ARBA" id="ARBA00022603"/>
    </source>
</evidence>
<dbReference type="InterPro" id="IPR001091">
    <property type="entry name" value="RM_Methyltransferase"/>
</dbReference>
<reference evidence="6" key="1">
    <citation type="submission" date="2020-04" db="EMBL/GenBank/DDBJ databases">
        <authorList>
            <person name="Chiriac C."/>
            <person name="Salcher M."/>
            <person name="Ghai R."/>
            <person name="Kavagutti S V."/>
        </authorList>
    </citation>
    <scope>NUCLEOTIDE SEQUENCE</scope>
</reference>
<protein>
    <submittedName>
        <fullName evidence="6">DNA methylase N-4/N-6</fullName>
    </submittedName>
</protein>
<dbReference type="SUPFAM" id="SSF53335">
    <property type="entry name" value="S-adenosyl-L-methionine-dependent methyltransferases"/>
    <property type="match status" value="2"/>
</dbReference>
<comment type="similarity">
    <text evidence="1">Belongs to the N(4)/N(6)-methyltransferase family.</text>
</comment>
<dbReference type="Pfam" id="PF01555">
    <property type="entry name" value="N6_N4_Mtase"/>
    <property type="match status" value="1"/>
</dbReference>
<feature type="region of interest" description="Disordered" evidence="4">
    <location>
        <begin position="292"/>
        <end position="313"/>
    </location>
</feature>
<accession>A0A6J5NGE4</accession>
<dbReference type="InterPro" id="IPR029063">
    <property type="entry name" value="SAM-dependent_MTases_sf"/>
</dbReference>
<dbReference type="PROSITE" id="PS00092">
    <property type="entry name" value="N6_MTASE"/>
    <property type="match status" value="1"/>
</dbReference>
<dbReference type="GO" id="GO:0032259">
    <property type="term" value="P:methylation"/>
    <property type="evidence" value="ECO:0007669"/>
    <property type="project" value="UniProtKB-KW"/>
</dbReference>
<proteinExistence type="inferred from homology"/>
<keyword evidence="2 6" id="KW-0489">Methyltransferase</keyword>
<dbReference type="InterPro" id="IPR002052">
    <property type="entry name" value="DNA_methylase_N6_adenine_CS"/>
</dbReference>
<evidence type="ECO:0000259" key="5">
    <source>
        <dbReference type="Pfam" id="PF01555"/>
    </source>
</evidence>
<sequence length="399" mass="43536">MIELLLGDCRERLKDLPDCSVDSIVTDPPYELGFMGKSWDASGVAYDVTVWRECLRVLKHGGHLLSFGGSRTYHRMACAIEDAGFQIRDQIMWVYGSGFPKSLNISKAIDRAAGAERVETGLPNGMNSCLGGSACKCKTDGLKFSPTKHSANTLPATAEAEVWDGWGTALKPAHEPIVLARKPLVGTVANNVLVHGVGGLNIDGCRVEYPEGEVDFDRVQRQQADGSGNTISNAFGASALVGTEIKTYKENGRFPANFIHDGSDEVLELFPSDKPDQSASRFFYCAKASKKDRNEGLDGMPSQRRASLQRSDRDCELDDLSERFRTEPAANFHPTVKPTDLMRYLCRLVTPQNGTVLDPFTGSGSTGKAAVLEGFNFIGVEQSEEYIKIAQARIESAKK</sequence>
<organism evidence="6">
    <name type="scientific">uncultured Caudovirales phage</name>
    <dbReference type="NCBI Taxonomy" id="2100421"/>
    <lineage>
        <taxon>Viruses</taxon>
        <taxon>Duplodnaviria</taxon>
        <taxon>Heunggongvirae</taxon>
        <taxon>Uroviricota</taxon>
        <taxon>Caudoviricetes</taxon>
        <taxon>Peduoviridae</taxon>
        <taxon>Maltschvirus</taxon>
        <taxon>Maltschvirus maltsch</taxon>
    </lineage>
</organism>
<dbReference type="PRINTS" id="PR00508">
    <property type="entry name" value="S21N4MTFRASE"/>
</dbReference>